<dbReference type="GO" id="GO:0006565">
    <property type="term" value="P:L-serine catabolic process"/>
    <property type="evidence" value="ECO:0007669"/>
    <property type="project" value="TreeGrafter"/>
</dbReference>
<comment type="cofactor">
    <cofactor evidence="1">
        <name>pyridoxal 5'-phosphate</name>
        <dbReference type="ChEBI" id="CHEBI:597326"/>
    </cofactor>
</comment>
<dbReference type="InterPro" id="IPR050147">
    <property type="entry name" value="Ser/Thr_Dehydratase"/>
</dbReference>
<dbReference type="PANTHER" id="PTHR48078">
    <property type="entry name" value="THREONINE DEHYDRATASE, MITOCHONDRIAL-RELATED"/>
    <property type="match status" value="1"/>
</dbReference>
<dbReference type="GO" id="GO:0004834">
    <property type="term" value="F:tryptophan synthase activity"/>
    <property type="evidence" value="ECO:0007669"/>
    <property type="project" value="UniProtKB-EC"/>
</dbReference>
<organism evidence="5">
    <name type="scientific">bioreactor metagenome</name>
    <dbReference type="NCBI Taxonomy" id="1076179"/>
    <lineage>
        <taxon>unclassified sequences</taxon>
        <taxon>metagenomes</taxon>
        <taxon>ecological metagenomes</taxon>
    </lineage>
</organism>
<evidence type="ECO:0000256" key="1">
    <source>
        <dbReference type="ARBA" id="ARBA00001933"/>
    </source>
</evidence>
<name>A0A644WPN4_9ZZZZ</name>
<dbReference type="Pfam" id="PF00291">
    <property type="entry name" value="PALP"/>
    <property type="match status" value="1"/>
</dbReference>
<sequence length="421" mass="45166">MPGLVSGIFSYGGCMRFTYECCDCHAVYETDEVFYQCPKCAGENDGKSFPKGNVIVKLNDEDLKALSKQSHVSMYDFFPYPVPTPEVYPVGGTPLARPLRLGKQYGLTNVSCKLDSALPSGSFKDRASQLIAAQAIAHKQNKIALASTGNAGAAMSCAGAAYGLQIILFVPATAPINKLMQSVLYGATVVPVKGSYDDAFALSIAYTKKFGGINRNTAYNPMTIEGKKSISIELFEQMGRTVPDVVYVSVGDGCIYAGVYKGFYDLKQAGLIKKIPHIVCAQSKQSNAISRAWRTGDFSNLEKATTRADSISVESPANGRMAVRYINESDGWATEVDDKQILAAQLELAKEAGIFVEPAAACAWAALTADSGMLIERFGSDVHVCTLLTGSGFKDMAVFQGTVSIPEAIENSVEAVEKRFG</sequence>
<dbReference type="EMBL" id="VSSQ01001023">
    <property type="protein sequence ID" value="MPM04263.1"/>
    <property type="molecule type" value="Genomic_DNA"/>
</dbReference>
<dbReference type="GO" id="GO:0009097">
    <property type="term" value="P:isoleucine biosynthetic process"/>
    <property type="evidence" value="ECO:0007669"/>
    <property type="project" value="TreeGrafter"/>
</dbReference>
<dbReference type="Gene3D" id="3.40.50.1100">
    <property type="match status" value="2"/>
</dbReference>
<dbReference type="GO" id="GO:0003941">
    <property type="term" value="F:L-serine ammonia-lyase activity"/>
    <property type="evidence" value="ECO:0007669"/>
    <property type="project" value="TreeGrafter"/>
</dbReference>
<dbReference type="InterPro" id="IPR036052">
    <property type="entry name" value="TrpB-like_PALP_sf"/>
</dbReference>
<accession>A0A644WPN4</accession>
<dbReference type="PANTHER" id="PTHR48078:SF6">
    <property type="entry name" value="L-THREONINE DEHYDRATASE CATABOLIC TDCB"/>
    <property type="match status" value="1"/>
</dbReference>
<dbReference type="AlphaFoldDB" id="A0A644WPN4"/>
<dbReference type="InterPro" id="IPR001926">
    <property type="entry name" value="TrpB-like_PALP"/>
</dbReference>
<evidence type="ECO:0000313" key="5">
    <source>
        <dbReference type="EMBL" id="MPM04263.1"/>
    </source>
</evidence>
<feature type="domain" description="Tryptophan synthase beta chain-like PALP" evidence="4">
    <location>
        <begin position="90"/>
        <end position="390"/>
    </location>
</feature>
<proteinExistence type="predicted"/>
<keyword evidence="2" id="KW-0663">Pyridoxal phosphate</keyword>
<dbReference type="EC" id="4.2.1.20" evidence="5"/>
<comment type="caution">
    <text evidence="5">The sequence shown here is derived from an EMBL/GenBank/DDBJ whole genome shotgun (WGS) entry which is preliminary data.</text>
</comment>
<dbReference type="GO" id="GO:0006567">
    <property type="term" value="P:L-threonine catabolic process"/>
    <property type="evidence" value="ECO:0007669"/>
    <property type="project" value="TreeGrafter"/>
</dbReference>
<keyword evidence="3 5" id="KW-0456">Lyase</keyword>
<gene>
    <name evidence="5" type="primary">trpB_28</name>
    <name evidence="5" type="ORF">SDC9_50538</name>
</gene>
<dbReference type="GO" id="GO:0004794">
    <property type="term" value="F:threonine deaminase activity"/>
    <property type="evidence" value="ECO:0007669"/>
    <property type="project" value="TreeGrafter"/>
</dbReference>
<evidence type="ECO:0000256" key="3">
    <source>
        <dbReference type="ARBA" id="ARBA00023239"/>
    </source>
</evidence>
<reference evidence="5" key="1">
    <citation type="submission" date="2019-08" db="EMBL/GenBank/DDBJ databases">
        <authorList>
            <person name="Kucharzyk K."/>
            <person name="Murdoch R.W."/>
            <person name="Higgins S."/>
            <person name="Loffler F."/>
        </authorList>
    </citation>
    <scope>NUCLEOTIDE SEQUENCE</scope>
</reference>
<dbReference type="SUPFAM" id="SSF53686">
    <property type="entry name" value="Tryptophan synthase beta subunit-like PLP-dependent enzymes"/>
    <property type="match status" value="1"/>
</dbReference>
<protein>
    <submittedName>
        <fullName evidence="5">Tryptophan synthase beta chain</fullName>
        <ecNumber evidence="5">4.2.1.20</ecNumber>
    </submittedName>
</protein>
<evidence type="ECO:0000256" key="2">
    <source>
        <dbReference type="ARBA" id="ARBA00022898"/>
    </source>
</evidence>
<evidence type="ECO:0000259" key="4">
    <source>
        <dbReference type="Pfam" id="PF00291"/>
    </source>
</evidence>